<dbReference type="EMBL" id="JAATIQ010000751">
    <property type="protein sequence ID" value="KAF4347914.1"/>
    <property type="molecule type" value="Genomic_DNA"/>
</dbReference>
<evidence type="ECO:0000313" key="2">
    <source>
        <dbReference type="Proteomes" id="UP000583929"/>
    </source>
</evidence>
<gene>
    <name evidence="1" type="ORF">G4B88_027667</name>
</gene>
<name>A0A7J6DP82_CANSA</name>
<comment type="caution">
    <text evidence="1">The sequence shown here is derived from an EMBL/GenBank/DDBJ whole genome shotgun (WGS) entry which is preliminary data.</text>
</comment>
<sequence>MELRMEQRFDLVHPRNRLADQIKFITAIKEAGNIKSIGRRSFTIFRSLSDENSELDEMSSGLYGKLKMIWCGDRRAIRLSRLLCHLKLLLING</sequence>
<proteinExistence type="predicted"/>
<protein>
    <submittedName>
        <fullName evidence="1">Uncharacterized protein</fullName>
    </submittedName>
</protein>
<keyword evidence="2" id="KW-1185">Reference proteome</keyword>
<evidence type="ECO:0000313" key="1">
    <source>
        <dbReference type="EMBL" id="KAF4347914.1"/>
    </source>
</evidence>
<accession>A0A7J6DP82</accession>
<organism evidence="1 2">
    <name type="scientific">Cannabis sativa</name>
    <name type="common">Hemp</name>
    <name type="synonym">Marijuana</name>
    <dbReference type="NCBI Taxonomy" id="3483"/>
    <lineage>
        <taxon>Eukaryota</taxon>
        <taxon>Viridiplantae</taxon>
        <taxon>Streptophyta</taxon>
        <taxon>Embryophyta</taxon>
        <taxon>Tracheophyta</taxon>
        <taxon>Spermatophyta</taxon>
        <taxon>Magnoliopsida</taxon>
        <taxon>eudicotyledons</taxon>
        <taxon>Gunneridae</taxon>
        <taxon>Pentapetalae</taxon>
        <taxon>rosids</taxon>
        <taxon>fabids</taxon>
        <taxon>Rosales</taxon>
        <taxon>Cannabaceae</taxon>
        <taxon>Cannabis</taxon>
    </lineage>
</organism>
<dbReference type="AlphaFoldDB" id="A0A7J6DP82"/>
<reference evidence="1 2" key="1">
    <citation type="journal article" date="2020" name="bioRxiv">
        <title>Sequence and annotation of 42 cannabis genomes reveals extensive copy number variation in cannabinoid synthesis and pathogen resistance genes.</title>
        <authorList>
            <person name="Mckernan K.J."/>
            <person name="Helbert Y."/>
            <person name="Kane L.T."/>
            <person name="Ebling H."/>
            <person name="Zhang L."/>
            <person name="Liu B."/>
            <person name="Eaton Z."/>
            <person name="Mclaughlin S."/>
            <person name="Kingan S."/>
            <person name="Baybayan P."/>
            <person name="Concepcion G."/>
            <person name="Jordan M."/>
            <person name="Riva A."/>
            <person name="Barbazuk W."/>
            <person name="Harkins T."/>
        </authorList>
    </citation>
    <scope>NUCLEOTIDE SEQUENCE [LARGE SCALE GENOMIC DNA]</scope>
    <source>
        <strain evidence="2">cv. Jamaican Lion 4</strain>
        <tissue evidence="1">Leaf</tissue>
    </source>
</reference>
<dbReference type="Proteomes" id="UP000583929">
    <property type="component" value="Unassembled WGS sequence"/>
</dbReference>